<evidence type="ECO:0000256" key="2">
    <source>
        <dbReference type="ARBA" id="ARBA00022737"/>
    </source>
</evidence>
<dbReference type="InterPro" id="IPR011047">
    <property type="entry name" value="Quinoprotein_ADH-like_sf"/>
</dbReference>
<dbReference type="RefSeq" id="WP_320688537.1">
    <property type="nucleotide sequence ID" value="NZ_JAXBLV010000210.1"/>
</dbReference>
<dbReference type="PANTHER" id="PTHR19848:SF8">
    <property type="entry name" value="F-BOX AND WD REPEAT DOMAIN CONTAINING 7"/>
    <property type="match status" value="1"/>
</dbReference>
<evidence type="ECO:0000313" key="5">
    <source>
        <dbReference type="Proteomes" id="UP001272242"/>
    </source>
</evidence>
<dbReference type="InterPro" id="IPR001680">
    <property type="entry name" value="WD40_rpt"/>
</dbReference>
<dbReference type="PROSITE" id="PS50294">
    <property type="entry name" value="WD_REPEATS_REGION"/>
    <property type="match status" value="2"/>
</dbReference>
<dbReference type="InterPro" id="IPR015943">
    <property type="entry name" value="WD40/YVTN_repeat-like_dom_sf"/>
</dbReference>
<feature type="repeat" description="WD" evidence="3">
    <location>
        <begin position="241"/>
        <end position="277"/>
    </location>
</feature>
<dbReference type="PROSITE" id="PS50082">
    <property type="entry name" value="WD_REPEATS_2"/>
    <property type="match status" value="2"/>
</dbReference>
<organism evidence="4 5">
    <name type="scientific">Gemmata algarum</name>
    <dbReference type="NCBI Taxonomy" id="2975278"/>
    <lineage>
        <taxon>Bacteria</taxon>
        <taxon>Pseudomonadati</taxon>
        <taxon>Planctomycetota</taxon>
        <taxon>Planctomycetia</taxon>
        <taxon>Gemmatales</taxon>
        <taxon>Gemmataceae</taxon>
        <taxon>Gemmata</taxon>
    </lineage>
</organism>
<feature type="repeat" description="WD" evidence="3">
    <location>
        <begin position="283"/>
        <end position="318"/>
    </location>
</feature>
<keyword evidence="1 3" id="KW-0853">WD repeat</keyword>
<dbReference type="Pfam" id="PF00400">
    <property type="entry name" value="WD40"/>
    <property type="match status" value="2"/>
</dbReference>
<dbReference type="PROSITE" id="PS00678">
    <property type="entry name" value="WD_REPEATS_1"/>
    <property type="match status" value="2"/>
</dbReference>
<keyword evidence="2" id="KW-0677">Repeat</keyword>
<protein>
    <recommendedName>
        <fullName evidence="6">WD40 repeat domain-containing protein</fullName>
    </recommendedName>
</protein>
<dbReference type="InterPro" id="IPR019775">
    <property type="entry name" value="WD40_repeat_CS"/>
</dbReference>
<name>A0ABU5F3X9_9BACT</name>
<comment type="caution">
    <text evidence="4">The sequence shown here is derived from an EMBL/GenBank/DDBJ whole genome shotgun (WGS) entry which is preliminary data.</text>
</comment>
<dbReference type="EMBL" id="JAXBLV010000210">
    <property type="protein sequence ID" value="MDY3562209.1"/>
    <property type="molecule type" value="Genomic_DNA"/>
</dbReference>
<evidence type="ECO:0000313" key="4">
    <source>
        <dbReference type="EMBL" id="MDY3562209.1"/>
    </source>
</evidence>
<gene>
    <name evidence="4" type="ORF">R5W23_003671</name>
</gene>
<evidence type="ECO:0008006" key="6">
    <source>
        <dbReference type="Google" id="ProtNLM"/>
    </source>
</evidence>
<proteinExistence type="predicted"/>
<keyword evidence="5" id="KW-1185">Reference proteome</keyword>
<dbReference type="SMART" id="SM00320">
    <property type="entry name" value="WD40"/>
    <property type="match status" value="3"/>
</dbReference>
<reference evidence="5" key="1">
    <citation type="journal article" date="2023" name="Mar. Drugs">
        <title>Gemmata algarum, a Novel Planctomycete Isolated from an Algal Mat, Displays Antimicrobial Activity.</title>
        <authorList>
            <person name="Kumar G."/>
            <person name="Kallscheuer N."/>
            <person name="Kashif M."/>
            <person name="Ahamad S."/>
            <person name="Jagadeeshwari U."/>
            <person name="Pannikurungottu S."/>
            <person name="Haufschild T."/>
            <person name="Kabuu M."/>
            <person name="Sasikala C."/>
            <person name="Jogler C."/>
            <person name="Ramana C."/>
        </authorList>
    </citation>
    <scope>NUCLEOTIDE SEQUENCE [LARGE SCALE GENOMIC DNA]</scope>
    <source>
        <strain evidence="5">JC673</strain>
    </source>
</reference>
<sequence>MREYKLKKCKRVHSVHFTPDGVRLLALGGAEARMVDAAVWLNLATGDNEGRVERFVTCAAVDPGLTRYVVGGADHFARGVAAVEWTALDRAVEWRRFVWPKRTLPPTYKNVSGLAFDPTGSRLAVGHSRVIGPRGANRSRPFLTIVDRDTGEAEAELPTAREACVMSFRADGARLAVTGGLDGDTAVTVFDVAARKELFTFEPKGTVTRCAVFLPDGRLAVANGRFVYVLPADRAAPQLTLDGHPKQVNAVAVARDGRRILTGSHDGLIRTWDAASGAPGPSFDWHIGPVTALAFAPDGLTCAAAALNGKVVVWDVDG</sequence>
<dbReference type="Proteomes" id="UP001272242">
    <property type="component" value="Unassembled WGS sequence"/>
</dbReference>
<evidence type="ECO:0000256" key="1">
    <source>
        <dbReference type="ARBA" id="ARBA00022574"/>
    </source>
</evidence>
<dbReference type="SUPFAM" id="SSF50998">
    <property type="entry name" value="Quinoprotein alcohol dehydrogenase-like"/>
    <property type="match status" value="1"/>
</dbReference>
<evidence type="ECO:0000256" key="3">
    <source>
        <dbReference type="PROSITE-ProRule" id="PRU00221"/>
    </source>
</evidence>
<dbReference type="Gene3D" id="2.130.10.10">
    <property type="entry name" value="YVTN repeat-like/Quinoprotein amine dehydrogenase"/>
    <property type="match status" value="2"/>
</dbReference>
<dbReference type="PANTHER" id="PTHR19848">
    <property type="entry name" value="WD40 REPEAT PROTEIN"/>
    <property type="match status" value="1"/>
</dbReference>
<accession>A0ABU5F3X9</accession>